<accession>A0A8H3US42</accession>
<keyword evidence="2" id="KW-1185">Reference proteome</keyword>
<evidence type="ECO:0000313" key="2">
    <source>
        <dbReference type="Proteomes" id="UP000490939"/>
    </source>
</evidence>
<dbReference type="Proteomes" id="UP000490939">
    <property type="component" value="Unassembled WGS sequence"/>
</dbReference>
<name>A0A8H3US42_VENIN</name>
<protein>
    <submittedName>
        <fullName evidence="1">Uncharacterized protein</fullName>
    </submittedName>
</protein>
<dbReference type="EMBL" id="WNWR01000532">
    <property type="protein sequence ID" value="KAE9975275.1"/>
    <property type="molecule type" value="Genomic_DNA"/>
</dbReference>
<comment type="caution">
    <text evidence="1">The sequence shown here is derived from an EMBL/GenBank/DDBJ whole genome shotgun (WGS) entry which is preliminary data.</text>
</comment>
<reference evidence="1 2" key="1">
    <citation type="submission" date="2019-07" db="EMBL/GenBank/DDBJ databases">
        <title>Venturia inaequalis Genome Resource.</title>
        <authorList>
            <person name="Lichtner F.J."/>
        </authorList>
    </citation>
    <scope>NUCLEOTIDE SEQUENCE [LARGE SCALE GENOMIC DNA]</scope>
    <source>
        <strain evidence="1 2">DMI_063113</strain>
    </source>
</reference>
<organism evidence="1 2">
    <name type="scientific">Venturia inaequalis</name>
    <name type="common">Apple scab fungus</name>
    <dbReference type="NCBI Taxonomy" id="5025"/>
    <lineage>
        <taxon>Eukaryota</taxon>
        <taxon>Fungi</taxon>
        <taxon>Dikarya</taxon>
        <taxon>Ascomycota</taxon>
        <taxon>Pezizomycotina</taxon>
        <taxon>Dothideomycetes</taxon>
        <taxon>Pleosporomycetidae</taxon>
        <taxon>Venturiales</taxon>
        <taxon>Venturiaceae</taxon>
        <taxon>Venturia</taxon>
    </lineage>
</organism>
<proteinExistence type="predicted"/>
<dbReference type="AlphaFoldDB" id="A0A8H3US42"/>
<evidence type="ECO:0000313" key="1">
    <source>
        <dbReference type="EMBL" id="KAE9975275.1"/>
    </source>
</evidence>
<sequence length="531" mass="58054">MSDLDMFSDGDVDGMDCPTCAMSIQYCICWHEDPFQNSHNRDVSEPLESIGSPSQVPTGVGVDSWNTYTPVNYQGPLTNGYSAELYITSTSPDSTVHAASAVGSPGSSWVQHNLLQTPTSREEHGRTVCRDFIEMGPSIYLEGDPVAIGNLLHFVGDNLNRQFTSSTGQLCALYALETSLRSMFPQQSPTFDDLQAIWASQEYSDLATRQTEIIGIESMRQELFATSNLSVQVILLILRLLGPMMNRVFDLGICEMARAETTNVNGAPVQTFIAYCLSSSDNEPSNATIWLHNDRYEETGMGMSHWSGFGIDLQAHSGILAPRIVLSNADHARISSHTSQSDINQYPLLTSCPLAFSHSATDSAYSTSDTPYSANSRMGSLEPSTGGFNSIELLASLPRITEVVQARSPALPYKTLRNATFAMQSSSERASGNTARDTRTYAARKIKNTHAKFAQSASNIPRIYAATMNRSTLAYVHGSVLSSNVTTSIMASLEKTIFEGIQRHVTQVLKSEPQSLHMTTILNTPPTDQTY</sequence>
<gene>
    <name evidence="1" type="ORF">EG327_008508</name>
</gene>